<proteinExistence type="predicted"/>
<dbReference type="HOGENOM" id="CLU_203223_1_0_4"/>
<protein>
    <recommendedName>
        <fullName evidence="3">Oxidoreductase-like domain-containing protein</fullName>
    </recommendedName>
</protein>
<dbReference type="AlphaFoldDB" id="F2B9C3"/>
<dbReference type="STRING" id="267212.GCA_001063965_01244"/>
<gene>
    <name evidence="1" type="ORF">HMPREF9123_0326</name>
</gene>
<dbReference type="Proteomes" id="UP000004105">
    <property type="component" value="Unassembled WGS sequence"/>
</dbReference>
<dbReference type="EMBL" id="AFAY01000006">
    <property type="protein sequence ID" value="EGF11885.1"/>
    <property type="molecule type" value="Genomic_DNA"/>
</dbReference>
<comment type="caution">
    <text evidence="1">The sequence shown here is derived from an EMBL/GenBank/DDBJ whole genome shotgun (WGS) entry which is preliminary data.</text>
</comment>
<reference evidence="1 2" key="1">
    <citation type="submission" date="2011-02" db="EMBL/GenBank/DDBJ databases">
        <authorList>
            <person name="Muzny D."/>
            <person name="Qin X."/>
            <person name="Deng J."/>
            <person name="Jiang H."/>
            <person name="Liu Y."/>
            <person name="Qu J."/>
            <person name="Song X.-Z."/>
            <person name="Zhang L."/>
            <person name="Thornton R."/>
            <person name="Coyle M."/>
            <person name="Francisco L."/>
            <person name="Jackson L."/>
            <person name="Javaid M."/>
            <person name="Korchina V."/>
            <person name="Kovar C."/>
            <person name="Mata R."/>
            <person name="Mathew T."/>
            <person name="Ngo R."/>
            <person name="Nguyen L."/>
            <person name="Nguyen N."/>
            <person name="Okwuonu G."/>
            <person name="Ongeri F."/>
            <person name="Pham C."/>
            <person name="Simmons D."/>
            <person name="Wilczek-Boney K."/>
            <person name="Hale W."/>
            <person name="Jakkamsetti A."/>
            <person name="Pham P."/>
            <person name="Ruth R."/>
            <person name="San Lucas F."/>
            <person name="Warren J."/>
            <person name="Zhang J."/>
            <person name="Zhao Z."/>
            <person name="Zhou C."/>
            <person name="Zhu D."/>
            <person name="Lee S."/>
            <person name="Bess C."/>
            <person name="Blankenburg K."/>
            <person name="Forbes L."/>
            <person name="Fu Q."/>
            <person name="Gubbala S."/>
            <person name="Hirani K."/>
            <person name="Jayaseelan J.C."/>
            <person name="Lara F."/>
            <person name="Munidasa M."/>
            <person name="Palculict T."/>
            <person name="Patil S."/>
            <person name="Pu L.-L."/>
            <person name="Saada N."/>
            <person name="Tang L."/>
            <person name="Weissenberger G."/>
            <person name="Zhu Y."/>
            <person name="Hemphill L."/>
            <person name="Shang Y."/>
            <person name="Youmans B."/>
            <person name="Ayvaz T."/>
            <person name="Ross M."/>
            <person name="Santibanez J."/>
            <person name="Aqrawi P."/>
            <person name="Gross S."/>
            <person name="Joshi V."/>
            <person name="Fowler G."/>
            <person name="Nazareth L."/>
            <person name="Reid J."/>
            <person name="Worley K."/>
            <person name="Petrosino J."/>
            <person name="Highlander S."/>
            <person name="Gibbs R."/>
        </authorList>
    </citation>
    <scope>NUCLEOTIDE SEQUENCE [LARGE SCALE GENOMIC DNA]</scope>
    <source>
        <strain evidence="1 2">ATCC BAA-1200</strain>
    </source>
</reference>
<evidence type="ECO:0008006" key="3">
    <source>
        <dbReference type="Google" id="ProtNLM"/>
    </source>
</evidence>
<evidence type="ECO:0000313" key="2">
    <source>
        <dbReference type="Proteomes" id="UP000004105"/>
    </source>
</evidence>
<accession>F2B9C3</accession>
<evidence type="ECO:0000313" key="1">
    <source>
        <dbReference type="EMBL" id="EGF11885.1"/>
    </source>
</evidence>
<dbReference type="RefSeq" id="WP_007341339.1">
    <property type="nucleotide sequence ID" value="NZ_GL878494.1"/>
</dbReference>
<name>F2B9C3_9NEIS</name>
<organism evidence="1 2">
    <name type="scientific">Neisseria bacilliformis ATCC BAA-1200</name>
    <dbReference type="NCBI Taxonomy" id="888742"/>
    <lineage>
        <taxon>Bacteria</taxon>
        <taxon>Pseudomonadati</taxon>
        <taxon>Pseudomonadota</taxon>
        <taxon>Betaproteobacteria</taxon>
        <taxon>Neisseriales</taxon>
        <taxon>Neisseriaceae</taxon>
        <taxon>Neisseria</taxon>
    </lineage>
</organism>
<sequence>MTANKPNRPSEKTPLPEPVPPADWECCGSECGEACTFAVYRREKAEYDAQQQALKGKP</sequence>
<keyword evidence="2" id="KW-1185">Reference proteome</keyword>